<dbReference type="Pfam" id="PF23376">
    <property type="entry name" value="Fn3_VIN3"/>
    <property type="match status" value="1"/>
</dbReference>
<dbReference type="CDD" id="cd15521">
    <property type="entry name" value="PHD_VIN3_plant"/>
    <property type="match status" value="1"/>
</dbReference>
<dbReference type="GO" id="GO:0040029">
    <property type="term" value="P:epigenetic regulation of gene expression"/>
    <property type="evidence" value="ECO:0007669"/>
    <property type="project" value="InterPro"/>
</dbReference>
<feature type="compositionally biased region" description="Polar residues" evidence="6">
    <location>
        <begin position="118"/>
        <end position="128"/>
    </location>
</feature>
<dbReference type="InterPro" id="IPR056990">
    <property type="entry name" value="VIN3-like_C"/>
</dbReference>
<dbReference type="GO" id="GO:0005634">
    <property type="term" value="C:nucleus"/>
    <property type="evidence" value="ECO:0007669"/>
    <property type="project" value="UniProtKB-SubCell"/>
</dbReference>
<keyword evidence="5" id="KW-0539">Nucleus</keyword>
<dbReference type="InterPro" id="IPR032881">
    <property type="entry name" value="Oberon-like_PHD"/>
</dbReference>
<dbReference type="InterPro" id="IPR003961">
    <property type="entry name" value="FN3_dom"/>
</dbReference>
<evidence type="ECO:0000313" key="9">
    <source>
        <dbReference type="Proteomes" id="UP000825729"/>
    </source>
</evidence>
<feature type="compositionally biased region" description="Polar residues" evidence="6">
    <location>
        <begin position="602"/>
        <end position="613"/>
    </location>
</feature>
<evidence type="ECO:0000259" key="7">
    <source>
        <dbReference type="PROSITE" id="PS50853"/>
    </source>
</evidence>
<comment type="subcellular location">
    <subcellularLocation>
        <location evidence="1">Nucleus</location>
    </subcellularLocation>
</comment>
<evidence type="ECO:0000256" key="3">
    <source>
        <dbReference type="ARBA" id="ARBA00022771"/>
    </source>
</evidence>
<organism evidence="8 9">
    <name type="scientific">Aristolochia fimbriata</name>
    <name type="common">White veined hardy Dutchman's pipe vine</name>
    <dbReference type="NCBI Taxonomy" id="158543"/>
    <lineage>
        <taxon>Eukaryota</taxon>
        <taxon>Viridiplantae</taxon>
        <taxon>Streptophyta</taxon>
        <taxon>Embryophyta</taxon>
        <taxon>Tracheophyta</taxon>
        <taxon>Spermatophyta</taxon>
        <taxon>Magnoliopsida</taxon>
        <taxon>Magnoliidae</taxon>
        <taxon>Piperales</taxon>
        <taxon>Aristolochiaceae</taxon>
        <taxon>Aristolochia</taxon>
    </lineage>
</organism>
<proteinExistence type="predicted"/>
<name>A0AAV7FDR5_ARIFI</name>
<keyword evidence="9" id="KW-1185">Reference proteome</keyword>
<keyword evidence="2" id="KW-0479">Metal-binding</keyword>
<dbReference type="AlphaFoldDB" id="A0AAV7FDR5"/>
<feature type="region of interest" description="Disordered" evidence="6">
    <location>
        <begin position="83"/>
        <end position="149"/>
    </location>
</feature>
<dbReference type="CDD" id="cd00063">
    <property type="entry name" value="FN3"/>
    <property type="match status" value="1"/>
</dbReference>
<evidence type="ECO:0000313" key="8">
    <source>
        <dbReference type="EMBL" id="KAG9459335.1"/>
    </source>
</evidence>
<dbReference type="PANTHER" id="PTHR46286">
    <property type="entry name" value="VIN3-LIKE PROTEIN 2-RELATED"/>
    <property type="match status" value="1"/>
</dbReference>
<accession>A0AAV7FDR5</accession>
<dbReference type="PANTHER" id="PTHR46286:SF1">
    <property type="entry name" value="VIN3-LIKE PROTEIN 1"/>
    <property type="match status" value="1"/>
</dbReference>
<evidence type="ECO:0000256" key="6">
    <source>
        <dbReference type="SAM" id="MobiDB-lite"/>
    </source>
</evidence>
<dbReference type="InterPro" id="IPR044514">
    <property type="entry name" value="VIN3-like"/>
</dbReference>
<keyword evidence="3" id="KW-0863">Zinc-finger</keyword>
<dbReference type="InterPro" id="IPR013783">
    <property type="entry name" value="Ig-like_fold"/>
</dbReference>
<gene>
    <name evidence="8" type="ORF">H6P81_003843</name>
</gene>
<evidence type="ECO:0000256" key="5">
    <source>
        <dbReference type="ARBA" id="ARBA00023242"/>
    </source>
</evidence>
<comment type="caution">
    <text evidence="8">The sequence shown here is derived from an EMBL/GenBank/DDBJ whole genome shotgun (WGS) entry which is preliminary data.</text>
</comment>
<dbReference type="Pfam" id="PF07227">
    <property type="entry name" value="PHD_Oberon"/>
    <property type="match status" value="1"/>
</dbReference>
<dbReference type="GO" id="GO:0010048">
    <property type="term" value="P:vernalization response"/>
    <property type="evidence" value="ECO:0007669"/>
    <property type="project" value="InterPro"/>
</dbReference>
<feature type="region of interest" description="Disordered" evidence="6">
    <location>
        <begin position="56"/>
        <end position="75"/>
    </location>
</feature>
<dbReference type="Proteomes" id="UP000825729">
    <property type="component" value="Unassembled WGS sequence"/>
</dbReference>
<dbReference type="InterPro" id="IPR058585">
    <property type="entry name" value="Fn3_VIN3"/>
</dbReference>
<dbReference type="SUPFAM" id="SSF49265">
    <property type="entry name" value="Fibronectin type III"/>
    <property type="match status" value="1"/>
</dbReference>
<feature type="region of interest" description="Disordered" evidence="6">
    <location>
        <begin position="594"/>
        <end position="613"/>
    </location>
</feature>
<sequence>MRTPRALLSDKIVEVTRDLALYEGCTKHSVDSSGMEKDDTVLAKVLQALSSTPVKNGHVKDFPNGQENGHSFLEPKKEISFTSLEKERKHSVSSKTKSTEHLLKATSRGCKSQETRRPSQLTGAINQTRSKKQQRKAENPVRLPSSPEISVDDGSTNTLICKNSACRALLTPDDTFCKRCSCCICHLFDDNKDPSLWLVCTSESGGIDSCGLSCHIECALQRRKAGVVSLGQFMQLDGSYCCASCGKVSGIIESWKKQLIIAKDARRVDVLCYRIYLSHRLLDGTSRFKELHEIVVDAKNKLEIEVGPLDGVSSKMGRGIVSRLSVASDIQELSSLAIEKADEWLNTSTRDDQNRREDSLPAACRFQFEDVTSSSLVMVLREISSVSADNIIGYKLWYYKSQEEPLLHKEPICAFPRMQRRFLISNLQPCTEYTFQIVSFTELGDLGHSEAKCFTKSVEIMHKNSPEIKSKNKSLDVDRSSFGAQKEALGNISSGFKVRDLGTVIEIAWAQEEGCLDEFYSCDADDSSGGTEMKPEVVEAERPRPVSRQLDLNVMTVPDLNAEVTPPLDSSGDEDDNGCSSERIIEADEDRNFAGVGKNGEVRSNGSGDSTRQIGEVPAVESRTQLCRKQTAGAKDEACDGDSTLINWPALFMGGPNRLDGNYEHCVKTIRWLERGGHIEKEFREKFFTWFSLRATEQERRVVNTFIRTLEDDPSSLADQLLDSFEEIISSKRPRNGFCSKLWH</sequence>
<evidence type="ECO:0000256" key="1">
    <source>
        <dbReference type="ARBA" id="ARBA00004123"/>
    </source>
</evidence>
<dbReference type="EMBL" id="JAINDJ010000002">
    <property type="protein sequence ID" value="KAG9459335.1"/>
    <property type="molecule type" value="Genomic_DNA"/>
</dbReference>
<dbReference type="GO" id="GO:0008270">
    <property type="term" value="F:zinc ion binding"/>
    <property type="evidence" value="ECO:0007669"/>
    <property type="project" value="UniProtKB-KW"/>
</dbReference>
<dbReference type="Pfam" id="PF23380">
    <property type="entry name" value="VIN3_C"/>
    <property type="match status" value="1"/>
</dbReference>
<reference evidence="8 9" key="1">
    <citation type="submission" date="2021-07" db="EMBL/GenBank/DDBJ databases">
        <title>The Aristolochia fimbriata genome: insights into angiosperm evolution, floral development and chemical biosynthesis.</title>
        <authorList>
            <person name="Jiao Y."/>
        </authorList>
    </citation>
    <scope>NUCLEOTIDE SEQUENCE [LARGE SCALE GENOMIC DNA]</scope>
    <source>
        <strain evidence="8">IBCAS-2021</strain>
        <tissue evidence="8">Leaf</tissue>
    </source>
</reference>
<dbReference type="PROSITE" id="PS50853">
    <property type="entry name" value="FN3"/>
    <property type="match status" value="1"/>
</dbReference>
<evidence type="ECO:0000256" key="2">
    <source>
        <dbReference type="ARBA" id="ARBA00022723"/>
    </source>
</evidence>
<keyword evidence="4" id="KW-0862">Zinc</keyword>
<dbReference type="InterPro" id="IPR036116">
    <property type="entry name" value="FN3_sf"/>
</dbReference>
<dbReference type="Gene3D" id="2.60.40.10">
    <property type="entry name" value="Immunoglobulins"/>
    <property type="match status" value="1"/>
</dbReference>
<feature type="domain" description="Fibronectin type-III" evidence="7">
    <location>
        <begin position="362"/>
        <end position="460"/>
    </location>
</feature>
<protein>
    <recommendedName>
        <fullName evidence="7">Fibronectin type-III domain-containing protein</fullName>
    </recommendedName>
</protein>
<evidence type="ECO:0000256" key="4">
    <source>
        <dbReference type="ARBA" id="ARBA00022833"/>
    </source>
</evidence>